<name>A0AA88P411_9TELE</name>
<organism evidence="1 2">
    <name type="scientific">Cirrhinus molitorella</name>
    <name type="common">mud carp</name>
    <dbReference type="NCBI Taxonomy" id="172907"/>
    <lineage>
        <taxon>Eukaryota</taxon>
        <taxon>Metazoa</taxon>
        <taxon>Chordata</taxon>
        <taxon>Craniata</taxon>
        <taxon>Vertebrata</taxon>
        <taxon>Euteleostomi</taxon>
        <taxon>Actinopterygii</taxon>
        <taxon>Neopterygii</taxon>
        <taxon>Teleostei</taxon>
        <taxon>Ostariophysi</taxon>
        <taxon>Cypriniformes</taxon>
        <taxon>Cyprinidae</taxon>
        <taxon>Labeoninae</taxon>
        <taxon>Labeonini</taxon>
        <taxon>Cirrhinus</taxon>
    </lineage>
</organism>
<protein>
    <submittedName>
        <fullName evidence="1">Uncharacterized protein</fullName>
    </submittedName>
</protein>
<dbReference type="AlphaFoldDB" id="A0AA88P411"/>
<gene>
    <name evidence="1" type="ORF">Q8A67_021667</name>
</gene>
<sequence length="143" mass="16125">MQEKKLVDLLKESIRPPPGTTSFNLSNCTISHYYSGRGVSAFPSGPAVTACHLEETERQVAVSVLSPRAQQSRRVVWRKRRDRGSYRDNSKERSEWKRKCNARSINGGLFSINLHSCSLSSINSSKNNCLGKERQSLLSDRQL</sequence>
<evidence type="ECO:0000313" key="1">
    <source>
        <dbReference type="EMBL" id="KAK2874514.1"/>
    </source>
</evidence>
<comment type="caution">
    <text evidence="1">The sequence shown here is derived from an EMBL/GenBank/DDBJ whole genome shotgun (WGS) entry which is preliminary data.</text>
</comment>
<accession>A0AA88P411</accession>
<keyword evidence="2" id="KW-1185">Reference proteome</keyword>
<reference evidence="1" key="1">
    <citation type="submission" date="2023-08" db="EMBL/GenBank/DDBJ databases">
        <title>Chromosome-level Genome Assembly of mud carp (Cirrhinus molitorella).</title>
        <authorList>
            <person name="Liu H."/>
        </authorList>
    </citation>
    <scope>NUCLEOTIDE SEQUENCE</scope>
    <source>
        <strain evidence="1">Prfri</strain>
        <tissue evidence="1">Muscle</tissue>
    </source>
</reference>
<evidence type="ECO:0000313" key="2">
    <source>
        <dbReference type="Proteomes" id="UP001187343"/>
    </source>
</evidence>
<dbReference type="EMBL" id="JAUYZG010000021">
    <property type="protein sequence ID" value="KAK2874514.1"/>
    <property type="molecule type" value="Genomic_DNA"/>
</dbReference>
<proteinExistence type="predicted"/>
<dbReference type="Proteomes" id="UP001187343">
    <property type="component" value="Unassembled WGS sequence"/>
</dbReference>